<dbReference type="CDD" id="cd00093">
    <property type="entry name" value="HTH_XRE"/>
    <property type="match status" value="1"/>
</dbReference>
<dbReference type="AlphaFoldDB" id="A0A495SLY0"/>
<dbReference type="OrthoDB" id="3831186at2"/>
<accession>A0A495SLY0</accession>
<sequence>MTVKERLKFYLKNKKISQGKFAESINVSSGYVNAIRKSIQPDKLTLIKNIYTDLNIDWLLTGDGEMLQYSNAIKNRQIEPNKEVDTVDYIEMNEDEAENEVIENSFGNRFEKLPNGEYLMYMPLFEWDVAASLLDNEGDTRHPDYVDIEQHVTVVKSPLKGKYSAFRIKGGSMEGTEVNRYVPDGSIVWGRELQRIHWKDKLKYNKFPLWVIASTDFGRPTLKEIIDHNVNTATITVDSWNPSSEYAHNVHVSLNTVKMLYYVMKVESSFSDVY</sequence>
<comment type="caution">
    <text evidence="1">The sequence shown here is derived from an EMBL/GenBank/DDBJ whole genome shotgun (WGS) entry which is preliminary data.</text>
</comment>
<dbReference type="RefSeq" id="WP_121459994.1">
    <property type="nucleotide sequence ID" value="NZ_RBXB01000001.1"/>
</dbReference>
<dbReference type="Proteomes" id="UP000272428">
    <property type="component" value="Unassembled WGS sequence"/>
</dbReference>
<dbReference type="InterPro" id="IPR001387">
    <property type="entry name" value="Cro/C1-type_HTH"/>
</dbReference>
<evidence type="ECO:0000313" key="2">
    <source>
        <dbReference type="Proteomes" id="UP000272428"/>
    </source>
</evidence>
<evidence type="ECO:0000313" key="1">
    <source>
        <dbReference type="EMBL" id="RKT01047.1"/>
    </source>
</evidence>
<dbReference type="SUPFAM" id="SSF47413">
    <property type="entry name" value="lambda repressor-like DNA-binding domains"/>
    <property type="match status" value="1"/>
</dbReference>
<name>A0A495SLY0_9FLAO</name>
<dbReference type="InterPro" id="IPR010982">
    <property type="entry name" value="Lambda_DNA-bd_dom_sf"/>
</dbReference>
<dbReference type="Gene3D" id="1.10.260.40">
    <property type="entry name" value="lambda repressor-like DNA-binding domains"/>
    <property type="match status" value="1"/>
</dbReference>
<organism evidence="1 2">
    <name type="scientific">Chryseobacterium defluvii</name>
    <dbReference type="NCBI Taxonomy" id="160396"/>
    <lineage>
        <taxon>Bacteria</taxon>
        <taxon>Pseudomonadati</taxon>
        <taxon>Bacteroidota</taxon>
        <taxon>Flavobacteriia</taxon>
        <taxon>Flavobacteriales</taxon>
        <taxon>Weeksellaceae</taxon>
        <taxon>Chryseobacterium group</taxon>
        <taxon>Chryseobacterium</taxon>
    </lineage>
</organism>
<dbReference type="EMBL" id="RBXB01000001">
    <property type="protein sequence ID" value="RKT01047.1"/>
    <property type="molecule type" value="Genomic_DNA"/>
</dbReference>
<proteinExistence type="predicted"/>
<gene>
    <name evidence="1" type="ORF">BCF58_0258</name>
</gene>
<protein>
    <submittedName>
        <fullName evidence="1">Transcriptional regulator with XRE-family HTH domain</fullName>
    </submittedName>
</protein>
<keyword evidence="2" id="KW-1185">Reference proteome</keyword>
<dbReference type="GO" id="GO:0003677">
    <property type="term" value="F:DNA binding"/>
    <property type="evidence" value="ECO:0007669"/>
    <property type="project" value="InterPro"/>
</dbReference>
<reference evidence="1 2" key="1">
    <citation type="submission" date="2018-10" db="EMBL/GenBank/DDBJ databases">
        <title>Genomic Encyclopedia of Archaeal and Bacterial Type Strains, Phase II (KMG-II): from individual species to whole genera.</title>
        <authorList>
            <person name="Goeker M."/>
        </authorList>
    </citation>
    <scope>NUCLEOTIDE SEQUENCE [LARGE SCALE GENOMIC DNA]</scope>
    <source>
        <strain evidence="1 2">DSM 14219</strain>
    </source>
</reference>